<keyword evidence="12" id="KW-1185">Reference proteome</keyword>
<dbReference type="NCBIfam" id="TIGR03828">
    <property type="entry name" value="pfkB"/>
    <property type="match status" value="1"/>
</dbReference>
<dbReference type="KEGG" id="sted:SPTER_39830"/>
<dbReference type="NCBIfam" id="TIGR03168">
    <property type="entry name" value="1-PFK"/>
    <property type="match status" value="1"/>
</dbReference>
<evidence type="ECO:0000256" key="2">
    <source>
        <dbReference type="ARBA" id="ARBA00022679"/>
    </source>
</evidence>
<evidence type="ECO:0000256" key="5">
    <source>
        <dbReference type="ARBA" id="ARBA00022840"/>
    </source>
</evidence>
<dbReference type="GO" id="GO:0005988">
    <property type="term" value="P:lactose metabolic process"/>
    <property type="evidence" value="ECO:0007669"/>
    <property type="project" value="UniProtKB-KW"/>
</dbReference>
<dbReference type="InterPro" id="IPR022463">
    <property type="entry name" value="1-PFruKinase"/>
</dbReference>
<dbReference type="EMBL" id="CP036259">
    <property type="protein sequence ID" value="QDR82555.1"/>
    <property type="molecule type" value="Genomic_DNA"/>
</dbReference>
<dbReference type="Proteomes" id="UP000320776">
    <property type="component" value="Chromosome"/>
</dbReference>
<accession>A0A517DYW5</accession>
<evidence type="ECO:0000256" key="4">
    <source>
        <dbReference type="ARBA" id="ARBA00022777"/>
    </source>
</evidence>
<dbReference type="PRINTS" id="PR00990">
    <property type="entry name" value="RIBOKINASE"/>
</dbReference>
<dbReference type="GO" id="GO:0005829">
    <property type="term" value="C:cytosol"/>
    <property type="evidence" value="ECO:0007669"/>
    <property type="project" value="TreeGrafter"/>
</dbReference>
<reference evidence="11 12" key="1">
    <citation type="submission" date="2019-02" db="EMBL/GenBank/DDBJ databases">
        <title>Closed genome of Sporomusa termitida DSM 4440.</title>
        <authorList>
            <person name="Poehlein A."/>
            <person name="Daniel R."/>
        </authorList>
    </citation>
    <scope>NUCLEOTIDE SEQUENCE [LARGE SCALE GENOMIC DNA]</scope>
    <source>
        <strain evidence="11 12">DSM 4440</strain>
    </source>
</reference>
<protein>
    <recommendedName>
        <fullName evidence="7">Tagatose-6-phosphate kinase</fullName>
        <ecNumber evidence="7">2.7.1.144</ecNumber>
    </recommendedName>
</protein>
<dbReference type="GO" id="GO:0009024">
    <property type="term" value="F:tagatose-6-phosphate kinase activity"/>
    <property type="evidence" value="ECO:0007669"/>
    <property type="project" value="UniProtKB-EC"/>
</dbReference>
<dbReference type="PANTHER" id="PTHR46566:SF5">
    <property type="entry name" value="1-PHOSPHOFRUCTOKINASE"/>
    <property type="match status" value="1"/>
</dbReference>
<evidence type="ECO:0000256" key="6">
    <source>
        <dbReference type="ARBA" id="ARBA00047745"/>
    </source>
</evidence>
<dbReference type="PANTHER" id="PTHR46566">
    <property type="entry name" value="1-PHOSPHOFRUCTOKINASE-RELATED"/>
    <property type="match status" value="1"/>
</dbReference>
<dbReference type="GO" id="GO:0044281">
    <property type="term" value="P:small molecule metabolic process"/>
    <property type="evidence" value="ECO:0007669"/>
    <property type="project" value="UniProtKB-ARBA"/>
</dbReference>
<comment type="similarity">
    <text evidence="7">Belongs to the carbohydrate kinase PfkB family. LacC subfamily.</text>
</comment>
<gene>
    <name evidence="11" type="primary">lacC</name>
    <name evidence="11" type="ORF">SPTER_39830</name>
</gene>
<dbReference type="GO" id="GO:0005524">
    <property type="term" value="F:ATP binding"/>
    <property type="evidence" value="ECO:0007669"/>
    <property type="project" value="UniProtKB-UniRule"/>
</dbReference>
<evidence type="ECO:0000313" key="12">
    <source>
        <dbReference type="Proteomes" id="UP000320776"/>
    </source>
</evidence>
<dbReference type="InterPro" id="IPR029056">
    <property type="entry name" value="Ribokinase-like"/>
</dbReference>
<comment type="pathway">
    <text evidence="7">Carbohydrate metabolism; D-tagatose 6-phosphate degradation; D-glyceraldehyde 3-phosphate and glycerone phosphate from D-tagatose 6-phosphate: step 1/2.</text>
</comment>
<dbReference type="SUPFAM" id="SSF53613">
    <property type="entry name" value="Ribokinase-like"/>
    <property type="match status" value="1"/>
</dbReference>
<evidence type="ECO:0000313" key="11">
    <source>
        <dbReference type="EMBL" id="QDR82555.1"/>
    </source>
</evidence>
<dbReference type="Pfam" id="PF00294">
    <property type="entry name" value="PfkB"/>
    <property type="match status" value="1"/>
</dbReference>
<comment type="similarity">
    <text evidence="1">Belongs to the carbohydrate kinase pfkB family.</text>
</comment>
<evidence type="ECO:0000256" key="8">
    <source>
        <dbReference type="RuleBase" id="RU003704"/>
    </source>
</evidence>
<organism evidence="11 12">
    <name type="scientific">Sporomusa termitida</name>
    <dbReference type="NCBI Taxonomy" id="2377"/>
    <lineage>
        <taxon>Bacteria</taxon>
        <taxon>Bacillati</taxon>
        <taxon>Bacillota</taxon>
        <taxon>Negativicutes</taxon>
        <taxon>Selenomonadales</taxon>
        <taxon>Sporomusaceae</taxon>
        <taxon>Sporomusa</taxon>
    </lineage>
</organism>
<evidence type="ECO:0000259" key="10">
    <source>
        <dbReference type="Pfam" id="PF00294"/>
    </source>
</evidence>
<keyword evidence="3 7" id="KW-0547">Nucleotide-binding</keyword>
<proteinExistence type="inferred from homology"/>
<dbReference type="PROSITE" id="PS00584">
    <property type="entry name" value="PFKB_KINASES_2"/>
    <property type="match status" value="1"/>
</dbReference>
<evidence type="ECO:0000256" key="7">
    <source>
        <dbReference type="PIRNR" id="PIRNR000535"/>
    </source>
</evidence>
<evidence type="ECO:0000256" key="9">
    <source>
        <dbReference type="RuleBase" id="RU369061"/>
    </source>
</evidence>
<comment type="catalytic activity">
    <reaction evidence="7">
        <text>D-tagatofuranose 6-phosphate + ATP = D-tagatofuranose 1,6-bisphosphate + ADP + H(+)</text>
        <dbReference type="Rhea" id="RHEA:12420"/>
        <dbReference type="ChEBI" id="CHEBI:15378"/>
        <dbReference type="ChEBI" id="CHEBI:30616"/>
        <dbReference type="ChEBI" id="CHEBI:58694"/>
        <dbReference type="ChEBI" id="CHEBI:58695"/>
        <dbReference type="ChEBI" id="CHEBI:456216"/>
        <dbReference type="EC" id="2.7.1.144"/>
    </reaction>
</comment>
<dbReference type="InterPro" id="IPR017583">
    <property type="entry name" value="Tagatose/fructose_Pkinase"/>
</dbReference>
<comment type="catalytic activity">
    <reaction evidence="6 9">
        <text>beta-D-fructose 1-phosphate + ATP = beta-D-fructose 1,6-bisphosphate + ADP + H(+)</text>
        <dbReference type="Rhea" id="RHEA:14213"/>
        <dbReference type="ChEBI" id="CHEBI:15378"/>
        <dbReference type="ChEBI" id="CHEBI:30616"/>
        <dbReference type="ChEBI" id="CHEBI:32966"/>
        <dbReference type="ChEBI" id="CHEBI:138881"/>
        <dbReference type="ChEBI" id="CHEBI:456216"/>
        <dbReference type="EC" id="2.7.1.56"/>
    </reaction>
</comment>
<dbReference type="Gene3D" id="3.40.1190.20">
    <property type="match status" value="1"/>
</dbReference>
<dbReference type="GO" id="GO:2001059">
    <property type="term" value="P:D-tagatose 6-phosphate catabolic process"/>
    <property type="evidence" value="ECO:0007669"/>
    <property type="project" value="UniProtKB-UniPathway"/>
</dbReference>
<dbReference type="AlphaFoldDB" id="A0A517DYW5"/>
<feature type="domain" description="Carbohydrate kinase PfkB" evidence="10">
    <location>
        <begin position="13"/>
        <end position="296"/>
    </location>
</feature>
<dbReference type="CDD" id="cd01164">
    <property type="entry name" value="FruK_PfkB_like"/>
    <property type="match status" value="1"/>
</dbReference>
<keyword evidence="5 7" id="KW-0067">ATP-binding</keyword>
<keyword evidence="2 7" id="KW-0808">Transferase</keyword>
<dbReference type="InterPro" id="IPR002139">
    <property type="entry name" value="Ribo/fructo_kinase"/>
</dbReference>
<dbReference type="InterPro" id="IPR011611">
    <property type="entry name" value="PfkB_dom"/>
</dbReference>
<dbReference type="PIRSF" id="PIRSF000535">
    <property type="entry name" value="1PFK/6PFK/LacC"/>
    <property type="match status" value="1"/>
</dbReference>
<sequence length="319" mass="33749">MNRQPQIVTITLNPALDQTVYIPNFQEGEVNRVQEHRIDPGGKGINVAKVVRALGHPACVTGFLGQDNSKRFHEYFQQQVITDCFVEVAGAARVNIKIVDDHSGRVTEINFPGLSCGGRDREELEAVIRNLAGEYQWFVIAGSLPQGAPPDMYGRLTGLLRQQGARVLLDSSGPALREGIKAVPHAIKPNLEELGQLVGRTLATEAEVKSAVADLLAGGIQEVIVTIGARGAIVADKTEMLQVTPPAVVANSTVGAGDAMAAGFVVGKIQGLPLADCARLGTAAATASVVQPGTQAGPVQEVEKLLSRVQVSREAVVFK</sequence>
<keyword evidence="7" id="KW-0423">Lactose metabolism</keyword>
<dbReference type="OrthoDB" id="9801219at2"/>
<keyword evidence="4 8" id="KW-0418">Kinase</keyword>
<dbReference type="UniPathway" id="UPA00704">
    <property type="reaction ID" value="UER00715"/>
</dbReference>
<evidence type="ECO:0000256" key="1">
    <source>
        <dbReference type="ARBA" id="ARBA00005380"/>
    </source>
</evidence>
<dbReference type="GO" id="GO:0016052">
    <property type="term" value="P:carbohydrate catabolic process"/>
    <property type="evidence" value="ECO:0007669"/>
    <property type="project" value="UniProtKB-ARBA"/>
</dbReference>
<dbReference type="PROSITE" id="PS00583">
    <property type="entry name" value="PFKB_KINASES_1"/>
    <property type="match status" value="1"/>
</dbReference>
<dbReference type="EC" id="2.7.1.144" evidence="7"/>
<evidence type="ECO:0000256" key="3">
    <source>
        <dbReference type="ARBA" id="ARBA00022741"/>
    </source>
</evidence>
<comment type="function">
    <text evidence="9">Catalyzes the ATP-dependent phosphorylation of fructose-l-phosphate to fructose-l,6-bisphosphate.</text>
</comment>
<dbReference type="FunFam" id="3.40.1190.20:FF:000001">
    <property type="entry name" value="Phosphofructokinase"/>
    <property type="match status" value="1"/>
</dbReference>
<name>A0A517DYW5_9FIRM</name>
<dbReference type="InterPro" id="IPR002173">
    <property type="entry name" value="Carboh/pur_kinase_PfkB_CS"/>
</dbReference>
<dbReference type="GO" id="GO:0008662">
    <property type="term" value="F:1-phosphofructokinase activity"/>
    <property type="evidence" value="ECO:0007669"/>
    <property type="project" value="UniProtKB-UniRule"/>
</dbReference>
<dbReference type="RefSeq" id="WP_144351932.1">
    <property type="nucleotide sequence ID" value="NZ_CP036259.1"/>
</dbReference>